<reference evidence="1 2" key="1">
    <citation type="journal article" date="2018" name="Front. Plant Sci.">
        <title>Red Clover (Trifolium pratense) and Zigzag Clover (T. medium) - A Picture of Genomic Similarities and Differences.</title>
        <authorList>
            <person name="Dluhosova J."/>
            <person name="Istvanek J."/>
            <person name="Nedelnik J."/>
            <person name="Repkova J."/>
        </authorList>
    </citation>
    <scope>NUCLEOTIDE SEQUENCE [LARGE SCALE GENOMIC DNA]</scope>
    <source>
        <strain evidence="2">cv. 10/8</strain>
        <tissue evidence="1">Leaf</tissue>
    </source>
</reference>
<dbReference type="Proteomes" id="UP000265520">
    <property type="component" value="Unassembled WGS sequence"/>
</dbReference>
<protein>
    <submittedName>
        <fullName evidence="1">Uncharacterized protein</fullName>
    </submittedName>
</protein>
<dbReference type="AlphaFoldDB" id="A0A392WE30"/>
<name>A0A392WE30_9FABA</name>
<dbReference type="EMBL" id="LXQA011429170">
    <property type="protein sequence ID" value="MCI96955.1"/>
    <property type="molecule type" value="Genomic_DNA"/>
</dbReference>
<keyword evidence="2" id="KW-1185">Reference proteome</keyword>
<sequence length="24" mass="3069">MADRNYNNFYTPDEYEAYQQYPFE</sequence>
<proteinExistence type="predicted"/>
<accession>A0A392WE30</accession>
<evidence type="ECO:0000313" key="1">
    <source>
        <dbReference type="EMBL" id="MCI96955.1"/>
    </source>
</evidence>
<evidence type="ECO:0000313" key="2">
    <source>
        <dbReference type="Proteomes" id="UP000265520"/>
    </source>
</evidence>
<comment type="caution">
    <text evidence="1">The sequence shown here is derived from an EMBL/GenBank/DDBJ whole genome shotgun (WGS) entry which is preliminary data.</text>
</comment>
<organism evidence="1 2">
    <name type="scientific">Trifolium medium</name>
    <dbReference type="NCBI Taxonomy" id="97028"/>
    <lineage>
        <taxon>Eukaryota</taxon>
        <taxon>Viridiplantae</taxon>
        <taxon>Streptophyta</taxon>
        <taxon>Embryophyta</taxon>
        <taxon>Tracheophyta</taxon>
        <taxon>Spermatophyta</taxon>
        <taxon>Magnoliopsida</taxon>
        <taxon>eudicotyledons</taxon>
        <taxon>Gunneridae</taxon>
        <taxon>Pentapetalae</taxon>
        <taxon>rosids</taxon>
        <taxon>fabids</taxon>
        <taxon>Fabales</taxon>
        <taxon>Fabaceae</taxon>
        <taxon>Papilionoideae</taxon>
        <taxon>50 kb inversion clade</taxon>
        <taxon>NPAAA clade</taxon>
        <taxon>Hologalegina</taxon>
        <taxon>IRL clade</taxon>
        <taxon>Trifolieae</taxon>
        <taxon>Trifolium</taxon>
    </lineage>
</organism>
<feature type="non-terminal residue" evidence="1">
    <location>
        <position position="24"/>
    </location>
</feature>